<accession>A0ABS8TXD9</accession>
<dbReference type="EMBL" id="JAJPWV010000001">
    <property type="protein sequence ID" value="MCD8739506.1"/>
    <property type="molecule type" value="Genomic_DNA"/>
</dbReference>
<gene>
    <name evidence="2" type="ORF">LT679_02730</name>
</gene>
<dbReference type="RefSeq" id="WP_232175397.1">
    <property type="nucleotide sequence ID" value="NZ_JAJPWV010000001.1"/>
</dbReference>
<keyword evidence="1" id="KW-0472">Membrane</keyword>
<evidence type="ECO:0000256" key="1">
    <source>
        <dbReference type="SAM" id="Phobius"/>
    </source>
</evidence>
<proteinExistence type="predicted"/>
<organism evidence="2 3">
    <name type="scientific">Mucilaginibacter roseus</name>
    <dbReference type="NCBI Taxonomy" id="1528868"/>
    <lineage>
        <taxon>Bacteria</taxon>
        <taxon>Pseudomonadati</taxon>
        <taxon>Bacteroidota</taxon>
        <taxon>Sphingobacteriia</taxon>
        <taxon>Sphingobacteriales</taxon>
        <taxon>Sphingobacteriaceae</taxon>
        <taxon>Mucilaginibacter</taxon>
    </lineage>
</organism>
<feature type="transmembrane region" description="Helical" evidence="1">
    <location>
        <begin position="208"/>
        <end position="228"/>
    </location>
</feature>
<keyword evidence="1" id="KW-0812">Transmembrane</keyword>
<dbReference type="PROSITE" id="PS51257">
    <property type="entry name" value="PROKAR_LIPOPROTEIN"/>
    <property type="match status" value="1"/>
</dbReference>
<dbReference type="Proteomes" id="UP001199919">
    <property type="component" value="Unassembled WGS sequence"/>
</dbReference>
<comment type="caution">
    <text evidence="2">The sequence shown here is derived from an EMBL/GenBank/DDBJ whole genome shotgun (WGS) entry which is preliminary data.</text>
</comment>
<reference evidence="2 3" key="1">
    <citation type="submission" date="2021-12" db="EMBL/GenBank/DDBJ databases">
        <title>Mucilaginibacter roseus genome.</title>
        <authorList>
            <person name="Ferreira J.R."/>
            <person name="Newman J.D."/>
        </authorList>
    </citation>
    <scope>NUCLEOTIDE SEQUENCE [LARGE SCALE GENOMIC DNA]</scope>
    <source>
        <strain evidence="2 3">LMG 28454</strain>
    </source>
</reference>
<keyword evidence="3" id="KW-1185">Reference proteome</keyword>
<name>A0ABS8TXD9_9SPHI</name>
<evidence type="ECO:0000313" key="2">
    <source>
        <dbReference type="EMBL" id="MCD8739506.1"/>
    </source>
</evidence>
<dbReference type="PANTHER" id="PTHR34219">
    <property type="entry name" value="IRON-REGULATED INNER MEMBRANE PROTEIN-RELATED"/>
    <property type="match status" value="1"/>
</dbReference>
<feature type="transmembrane region" description="Helical" evidence="1">
    <location>
        <begin position="154"/>
        <end position="178"/>
    </location>
</feature>
<dbReference type="InterPro" id="IPR005625">
    <property type="entry name" value="PepSY-ass_TM"/>
</dbReference>
<protein>
    <submittedName>
        <fullName evidence="2">PepSY domain-containing protein</fullName>
    </submittedName>
</protein>
<dbReference type="PANTHER" id="PTHR34219:SF3">
    <property type="entry name" value="BLL7967 PROTEIN"/>
    <property type="match status" value="1"/>
</dbReference>
<feature type="transmembrane region" description="Helical" evidence="1">
    <location>
        <begin position="12"/>
        <end position="37"/>
    </location>
</feature>
<evidence type="ECO:0000313" key="3">
    <source>
        <dbReference type="Proteomes" id="UP001199919"/>
    </source>
</evidence>
<dbReference type="Pfam" id="PF03929">
    <property type="entry name" value="PepSY_TM"/>
    <property type="match status" value="1"/>
</dbReference>
<sequence length="409" mass="47142">MIWKRVKAVAAWLHLWVGLVTGIIVVLVSVTGCILVFEDELFDTFHRDLVEVKQTGPARPVSELLVIAQKKLGKKKPVTDIRINEADRSYVFSAAKINKKDQIKWWSYFSQFKYKDDVYINPYTGEVLGVIDVRYEFFNVTEQLHRQLLLVKPVGSVIIGSCILLFLLMMITGFMLWLPKNLKQLKKNLSVKWGAKWKRVNYDLHNSFGFYVLPIAMIIAITGLVWSFKWWEDGIYRILGSPGKIELVRKAPKTTTPAAQSSGTLDEILHHIQQEINHSYVTIGLNLPEKDEPTLMAFVYHKNRTDGWRNMSYFYFDMRNGKQFDKLIHSQKPLGLKWRNSNKDIHTGRIYGLGTQLLAFLASFICASLPITGFLIWWGKRNKKSKKRSAKLKEPLNNPEPVIQTEAVV</sequence>
<feature type="transmembrane region" description="Helical" evidence="1">
    <location>
        <begin position="357"/>
        <end position="378"/>
    </location>
</feature>
<keyword evidence="1" id="KW-1133">Transmembrane helix</keyword>